<protein>
    <submittedName>
        <fullName evidence="2">Uncharacterized protein</fullName>
    </submittedName>
</protein>
<dbReference type="EMBL" id="KZ825957">
    <property type="protein sequence ID" value="PYH91099.1"/>
    <property type="molecule type" value="Genomic_DNA"/>
</dbReference>
<keyword evidence="1" id="KW-0472">Membrane</keyword>
<keyword evidence="1" id="KW-0812">Transmembrane</keyword>
<gene>
    <name evidence="2" type="ORF">BO71DRAFT_333001</name>
</gene>
<feature type="transmembrane region" description="Helical" evidence="1">
    <location>
        <begin position="58"/>
        <end position="82"/>
    </location>
</feature>
<dbReference type="AlphaFoldDB" id="A0A319D1Y4"/>
<dbReference type="Proteomes" id="UP000247810">
    <property type="component" value="Unassembled WGS sequence"/>
</dbReference>
<keyword evidence="1" id="KW-1133">Transmembrane helix</keyword>
<reference evidence="2 3" key="1">
    <citation type="submission" date="2018-02" db="EMBL/GenBank/DDBJ databases">
        <title>The genomes of Aspergillus section Nigri reveals drivers in fungal speciation.</title>
        <authorList>
            <consortium name="DOE Joint Genome Institute"/>
            <person name="Vesth T.C."/>
            <person name="Nybo J."/>
            <person name="Theobald S."/>
            <person name="Brandl J."/>
            <person name="Frisvad J.C."/>
            <person name="Nielsen K.F."/>
            <person name="Lyhne E.K."/>
            <person name="Kogle M.E."/>
            <person name="Kuo A."/>
            <person name="Riley R."/>
            <person name="Clum A."/>
            <person name="Nolan M."/>
            <person name="Lipzen A."/>
            <person name="Salamov A."/>
            <person name="Henrissat B."/>
            <person name="Wiebenga A."/>
            <person name="De vries R.P."/>
            <person name="Grigoriev I.V."/>
            <person name="Mortensen U.H."/>
            <person name="Andersen M.R."/>
            <person name="Baker S.E."/>
        </authorList>
    </citation>
    <scope>NUCLEOTIDE SEQUENCE [LARGE SCALE GENOMIC DNA]</scope>
    <source>
        <strain evidence="2 3">CBS 707.79</strain>
    </source>
</reference>
<name>A0A319D1Y4_9EURO</name>
<dbReference type="OrthoDB" id="5353310at2759"/>
<evidence type="ECO:0000256" key="1">
    <source>
        <dbReference type="SAM" id="Phobius"/>
    </source>
</evidence>
<organism evidence="2 3">
    <name type="scientific">Aspergillus ellipticus CBS 707.79</name>
    <dbReference type="NCBI Taxonomy" id="1448320"/>
    <lineage>
        <taxon>Eukaryota</taxon>
        <taxon>Fungi</taxon>
        <taxon>Dikarya</taxon>
        <taxon>Ascomycota</taxon>
        <taxon>Pezizomycotina</taxon>
        <taxon>Eurotiomycetes</taxon>
        <taxon>Eurotiomycetidae</taxon>
        <taxon>Eurotiales</taxon>
        <taxon>Aspergillaceae</taxon>
        <taxon>Aspergillus</taxon>
        <taxon>Aspergillus subgen. Circumdati</taxon>
    </lineage>
</organism>
<keyword evidence="3" id="KW-1185">Reference proteome</keyword>
<evidence type="ECO:0000313" key="2">
    <source>
        <dbReference type="EMBL" id="PYH91099.1"/>
    </source>
</evidence>
<evidence type="ECO:0000313" key="3">
    <source>
        <dbReference type="Proteomes" id="UP000247810"/>
    </source>
</evidence>
<proteinExistence type="predicted"/>
<sequence length="96" mass="11356">MALVRDPAFWRRFSLAIHLDEEAKGSNEHKDAHLWSCLTTKCRDNWIRKQRQKTKRTLLCGFMIFLILALICAAIVVVILWLKSRNWFKETPQKSN</sequence>
<accession>A0A319D1Y4</accession>
<dbReference type="VEuPathDB" id="FungiDB:BO71DRAFT_333001"/>